<dbReference type="CDD" id="cd00093">
    <property type="entry name" value="HTH_XRE"/>
    <property type="match status" value="1"/>
</dbReference>
<reference evidence="3 4" key="1">
    <citation type="submission" date="2017-01" db="EMBL/GenBank/DDBJ databases">
        <title>A new Hymenobacter.</title>
        <authorList>
            <person name="Liang Y."/>
            <person name="Feng F."/>
        </authorList>
    </citation>
    <scope>NUCLEOTIDE SEQUENCE [LARGE SCALE GENOMIC DNA]</scope>
    <source>
        <strain evidence="3">MIMBbqt21</strain>
    </source>
</reference>
<accession>A0A243W655</accession>
<dbReference type="InterPro" id="IPR010982">
    <property type="entry name" value="Lambda_DNA-bd_dom_sf"/>
</dbReference>
<dbReference type="AlphaFoldDB" id="A0A243W655"/>
<protein>
    <recommendedName>
        <fullName evidence="2">HTH cro/C1-type domain-containing protein</fullName>
    </recommendedName>
</protein>
<dbReference type="EMBL" id="MTSE01000040">
    <property type="protein sequence ID" value="OUJ68996.1"/>
    <property type="molecule type" value="Genomic_DNA"/>
</dbReference>
<gene>
    <name evidence="3" type="ORF">BXP70_27160</name>
</gene>
<dbReference type="SMART" id="SM00530">
    <property type="entry name" value="HTH_XRE"/>
    <property type="match status" value="1"/>
</dbReference>
<evidence type="ECO:0000313" key="4">
    <source>
        <dbReference type="Proteomes" id="UP000194873"/>
    </source>
</evidence>
<sequence>MQAQGSSLGNNIKAFRTNMELSQQQLADFLGVKREMVSYFENGTRKPSILLLEKLANLFGINLADLLSNNPQEQQLAAAFAFRASGELGAPQLEQVADFRRIVTNYLKMQELLKREQE</sequence>
<keyword evidence="4" id="KW-1185">Reference proteome</keyword>
<dbReference type="GO" id="GO:0003677">
    <property type="term" value="F:DNA binding"/>
    <property type="evidence" value="ECO:0007669"/>
    <property type="project" value="UniProtKB-KW"/>
</dbReference>
<organism evidence="3 4">
    <name type="scientific">Hymenobacter crusticola</name>
    <dbReference type="NCBI Taxonomy" id="1770526"/>
    <lineage>
        <taxon>Bacteria</taxon>
        <taxon>Pseudomonadati</taxon>
        <taxon>Bacteroidota</taxon>
        <taxon>Cytophagia</taxon>
        <taxon>Cytophagales</taxon>
        <taxon>Hymenobacteraceae</taxon>
        <taxon>Hymenobacter</taxon>
    </lineage>
</organism>
<evidence type="ECO:0000259" key="2">
    <source>
        <dbReference type="PROSITE" id="PS50943"/>
    </source>
</evidence>
<feature type="domain" description="HTH cro/C1-type" evidence="2">
    <location>
        <begin position="12"/>
        <end position="66"/>
    </location>
</feature>
<dbReference type="SUPFAM" id="SSF47413">
    <property type="entry name" value="lambda repressor-like DNA-binding domains"/>
    <property type="match status" value="1"/>
</dbReference>
<dbReference type="Proteomes" id="UP000194873">
    <property type="component" value="Unassembled WGS sequence"/>
</dbReference>
<dbReference type="PANTHER" id="PTHR46558:SF11">
    <property type="entry name" value="HTH-TYPE TRANSCRIPTIONAL REGULATOR XRE"/>
    <property type="match status" value="1"/>
</dbReference>
<keyword evidence="1" id="KW-0238">DNA-binding</keyword>
<evidence type="ECO:0000313" key="3">
    <source>
        <dbReference type="EMBL" id="OUJ68996.1"/>
    </source>
</evidence>
<evidence type="ECO:0000256" key="1">
    <source>
        <dbReference type="ARBA" id="ARBA00023125"/>
    </source>
</evidence>
<dbReference type="InterPro" id="IPR001387">
    <property type="entry name" value="Cro/C1-type_HTH"/>
</dbReference>
<proteinExistence type="predicted"/>
<dbReference type="PANTHER" id="PTHR46558">
    <property type="entry name" value="TRACRIPTIONAL REGULATORY PROTEIN-RELATED-RELATED"/>
    <property type="match status" value="1"/>
</dbReference>
<name>A0A243W655_9BACT</name>
<dbReference type="Gene3D" id="1.10.260.40">
    <property type="entry name" value="lambda repressor-like DNA-binding domains"/>
    <property type="match status" value="1"/>
</dbReference>
<dbReference type="Pfam" id="PF01381">
    <property type="entry name" value="HTH_3"/>
    <property type="match status" value="1"/>
</dbReference>
<dbReference type="PROSITE" id="PS50943">
    <property type="entry name" value="HTH_CROC1"/>
    <property type="match status" value="1"/>
</dbReference>
<comment type="caution">
    <text evidence="3">The sequence shown here is derived from an EMBL/GenBank/DDBJ whole genome shotgun (WGS) entry which is preliminary data.</text>
</comment>